<evidence type="ECO:0000256" key="3">
    <source>
        <dbReference type="SAM" id="MobiDB-lite"/>
    </source>
</evidence>
<dbReference type="PROSITE" id="PS50213">
    <property type="entry name" value="FAS1"/>
    <property type="match status" value="4"/>
</dbReference>
<feature type="domain" description="FAS1" evidence="4">
    <location>
        <begin position="506"/>
        <end position="647"/>
    </location>
</feature>
<feature type="domain" description="EMI" evidence="5">
    <location>
        <begin position="127"/>
        <end position="213"/>
    </location>
</feature>
<proteinExistence type="predicted"/>
<dbReference type="PANTHER" id="PTHR10900">
    <property type="entry name" value="PERIOSTIN-RELATED"/>
    <property type="match status" value="1"/>
</dbReference>
<dbReference type="GO" id="GO:0031012">
    <property type="term" value="C:extracellular matrix"/>
    <property type="evidence" value="ECO:0007669"/>
    <property type="project" value="TreeGrafter"/>
</dbReference>
<dbReference type="eggNOG" id="KOG1437">
    <property type="taxonomic scope" value="Eukaryota"/>
</dbReference>
<organism evidence="6 7">
    <name type="scientific">Zootermopsis nevadensis</name>
    <name type="common">Dampwood termite</name>
    <dbReference type="NCBI Taxonomy" id="136037"/>
    <lineage>
        <taxon>Eukaryota</taxon>
        <taxon>Metazoa</taxon>
        <taxon>Ecdysozoa</taxon>
        <taxon>Arthropoda</taxon>
        <taxon>Hexapoda</taxon>
        <taxon>Insecta</taxon>
        <taxon>Pterygota</taxon>
        <taxon>Neoptera</taxon>
        <taxon>Polyneoptera</taxon>
        <taxon>Dictyoptera</taxon>
        <taxon>Blattodea</taxon>
        <taxon>Blattoidea</taxon>
        <taxon>Termitoidae</taxon>
        <taxon>Termopsidae</taxon>
        <taxon>Zootermopsis</taxon>
    </lineage>
</organism>
<feature type="domain" description="FAS1" evidence="4">
    <location>
        <begin position="651"/>
        <end position="787"/>
    </location>
</feature>
<feature type="region of interest" description="Disordered" evidence="3">
    <location>
        <begin position="63"/>
        <end position="93"/>
    </location>
</feature>
<dbReference type="SUPFAM" id="SSF82153">
    <property type="entry name" value="FAS1 domain"/>
    <property type="match status" value="4"/>
</dbReference>
<dbReference type="Gene3D" id="2.30.180.10">
    <property type="entry name" value="FAS1 domain"/>
    <property type="match status" value="4"/>
</dbReference>
<feature type="domain" description="FAS1" evidence="4">
    <location>
        <begin position="370"/>
        <end position="502"/>
    </location>
</feature>
<dbReference type="SMART" id="SM00554">
    <property type="entry name" value="FAS1"/>
    <property type="match status" value="4"/>
</dbReference>
<dbReference type="GO" id="GO:0030198">
    <property type="term" value="P:extracellular matrix organization"/>
    <property type="evidence" value="ECO:0007669"/>
    <property type="project" value="TreeGrafter"/>
</dbReference>
<dbReference type="OMA" id="IRINEFY"/>
<protein>
    <submittedName>
        <fullName evidence="6">Transforming growth factor-beta-induced protein ig-h3</fullName>
    </submittedName>
</protein>
<dbReference type="OrthoDB" id="286301at2759"/>
<dbReference type="GO" id="GO:0005615">
    <property type="term" value="C:extracellular space"/>
    <property type="evidence" value="ECO:0007669"/>
    <property type="project" value="TreeGrafter"/>
</dbReference>
<dbReference type="GO" id="GO:0007155">
    <property type="term" value="P:cell adhesion"/>
    <property type="evidence" value="ECO:0007669"/>
    <property type="project" value="TreeGrafter"/>
</dbReference>
<evidence type="ECO:0000313" key="6">
    <source>
        <dbReference type="EMBL" id="KDR10948.1"/>
    </source>
</evidence>
<dbReference type="InParanoid" id="A0A067QQV1"/>
<dbReference type="FunCoup" id="A0A067QQV1">
    <property type="interactions" value="39"/>
</dbReference>
<evidence type="ECO:0000256" key="1">
    <source>
        <dbReference type="ARBA" id="ARBA00022729"/>
    </source>
</evidence>
<dbReference type="InterPro" id="IPR011489">
    <property type="entry name" value="EMI_domain"/>
</dbReference>
<dbReference type="Proteomes" id="UP000027135">
    <property type="component" value="Unassembled WGS sequence"/>
</dbReference>
<dbReference type="InterPro" id="IPR000782">
    <property type="entry name" value="FAS1_domain"/>
</dbReference>
<evidence type="ECO:0000256" key="2">
    <source>
        <dbReference type="ARBA" id="ARBA00023157"/>
    </source>
</evidence>
<dbReference type="EMBL" id="KK853131">
    <property type="protein sequence ID" value="KDR10948.1"/>
    <property type="molecule type" value="Genomic_DNA"/>
</dbReference>
<dbReference type="InterPro" id="IPR050904">
    <property type="entry name" value="Adhesion/Biosynth-related"/>
</dbReference>
<dbReference type="GO" id="GO:0050839">
    <property type="term" value="F:cell adhesion molecule binding"/>
    <property type="evidence" value="ECO:0007669"/>
    <property type="project" value="TreeGrafter"/>
</dbReference>
<feature type="compositionally biased region" description="Basic and acidic residues" evidence="3">
    <location>
        <begin position="139"/>
        <end position="148"/>
    </location>
</feature>
<dbReference type="Pfam" id="PF02469">
    <property type="entry name" value="Fasciclin"/>
    <property type="match status" value="4"/>
</dbReference>
<evidence type="ECO:0000259" key="4">
    <source>
        <dbReference type="PROSITE" id="PS50213"/>
    </source>
</evidence>
<sequence>MSGRKIRSFETLILTVFVIGIVLPSSTEGFFSYNPFRRAATLFDGHDFWSQFRQGFKQLEDAAEEEAQKLESTISHTGNQKKDESSSTELLDPMGSSDIGFSGGLLSNLFGSMGAGFAMARQPWWKGPNVCVEREEIDESQHLNHTDETSGTNGDDEEGGLFGSFQFSSCQQTDVKYTCTTKIRNHGIRKTFVVKYQCCHGFRRVEEKPGCSEVHLKSLLETAADVGAKDFVQLVHTSGLEEKTAASNLTLFVPSDDAVRDFTDSLQEANQVEFYVPPAFARRRRETGMEGTSMRDIVLGHMVPGLYDMSELVNEQVLYSDNANSSVRVNFYHAPGERLMTANCARLTSVNNYATNGIVHVVDRMIRPVTKTLAQLLAQDSQFSVFISLLSKSGLLQTLKEPGHVTIFAPTDSAFEKLDPTVRSRLLDGEACVGNVLRHHLIQHSVCSAAIQTRLMTVNMDGDTLSLERRPDDGKLFVSGVQIVAKDVVGTNGIIHVIDDIIMPDSARPVTGVLASHNLTTFLSLLREAGLAESLDSMKNVTLFAPTDEALARPESVSELEKLRTDKDRLRDLLLYHTTGPEVQLCDFSNDKELKSGLADQSIRINLYATLPFFTGAVTRATAQCARVINFDNRACGGVVHEVDKLLMPPTGSILELIEKGDNYTLLRKIIKGTGLEDDLSGDGPFTFLAPTDSAFYKLEEEDLKTITEDKHLAARVLRQHLLPEALCCTGVSATSWPFTNRVETLGGRSVAVRRDHEGRVHIGSAMVQDCDIPATNGIIHSVNRVMVPHGNKHNGSLQKFGNPNVEVFLYGL</sequence>
<evidence type="ECO:0000259" key="5">
    <source>
        <dbReference type="PROSITE" id="PS51041"/>
    </source>
</evidence>
<feature type="domain" description="FAS1" evidence="4">
    <location>
        <begin position="215"/>
        <end position="366"/>
    </location>
</feature>
<dbReference type="AlphaFoldDB" id="A0A067QQV1"/>
<feature type="region of interest" description="Disordered" evidence="3">
    <location>
        <begin position="138"/>
        <end position="158"/>
    </location>
</feature>
<gene>
    <name evidence="6" type="ORF">L798_14472</name>
</gene>
<keyword evidence="7" id="KW-1185">Reference proteome</keyword>
<dbReference type="PANTHER" id="PTHR10900:SF77">
    <property type="entry name" value="FI19380P1"/>
    <property type="match status" value="1"/>
</dbReference>
<dbReference type="FunFam" id="2.30.180.10:FF:000032">
    <property type="entry name" value="Fasciclin domain-containing protein, putative"/>
    <property type="match status" value="2"/>
</dbReference>
<keyword evidence="1" id="KW-0732">Signal</keyword>
<keyword evidence="2" id="KW-1015">Disulfide bond</keyword>
<dbReference type="InterPro" id="IPR036378">
    <property type="entry name" value="FAS1_dom_sf"/>
</dbReference>
<dbReference type="PROSITE" id="PS51041">
    <property type="entry name" value="EMI"/>
    <property type="match status" value="1"/>
</dbReference>
<evidence type="ECO:0000313" key="7">
    <source>
        <dbReference type="Proteomes" id="UP000027135"/>
    </source>
</evidence>
<accession>A0A067QQV1</accession>
<name>A0A067QQV1_ZOONE</name>
<dbReference type="STRING" id="136037.A0A067QQV1"/>
<reference evidence="6 7" key="1">
    <citation type="journal article" date="2014" name="Nat. Commun.">
        <title>Molecular traces of alternative social organization in a termite genome.</title>
        <authorList>
            <person name="Terrapon N."/>
            <person name="Li C."/>
            <person name="Robertson H.M."/>
            <person name="Ji L."/>
            <person name="Meng X."/>
            <person name="Booth W."/>
            <person name="Chen Z."/>
            <person name="Childers C.P."/>
            <person name="Glastad K.M."/>
            <person name="Gokhale K."/>
            <person name="Gowin J."/>
            <person name="Gronenberg W."/>
            <person name="Hermansen R.A."/>
            <person name="Hu H."/>
            <person name="Hunt B.G."/>
            <person name="Huylmans A.K."/>
            <person name="Khalil S.M."/>
            <person name="Mitchell R.D."/>
            <person name="Munoz-Torres M.C."/>
            <person name="Mustard J.A."/>
            <person name="Pan H."/>
            <person name="Reese J.T."/>
            <person name="Scharf M.E."/>
            <person name="Sun F."/>
            <person name="Vogel H."/>
            <person name="Xiao J."/>
            <person name="Yang W."/>
            <person name="Yang Z."/>
            <person name="Yang Z."/>
            <person name="Zhou J."/>
            <person name="Zhu J."/>
            <person name="Brent C.S."/>
            <person name="Elsik C.G."/>
            <person name="Goodisman M.A."/>
            <person name="Liberles D.A."/>
            <person name="Roe R.M."/>
            <person name="Vargo E.L."/>
            <person name="Vilcinskas A."/>
            <person name="Wang J."/>
            <person name="Bornberg-Bauer E."/>
            <person name="Korb J."/>
            <person name="Zhang G."/>
            <person name="Liebig J."/>
        </authorList>
    </citation>
    <scope>NUCLEOTIDE SEQUENCE [LARGE SCALE GENOMIC DNA]</scope>
    <source>
        <tissue evidence="6">Whole organism</tissue>
    </source>
</reference>